<dbReference type="InterPro" id="IPR012677">
    <property type="entry name" value="Nucleotide-bd_a/b_plait_sf"/>
</dbReference>
<feature type="compositionally biased region" description="Low complexity" evidence="5">
    <location>
        <begin position="161"/>
        <end position="180"/>
    </location>
</feature>
<sequence length="274" mass="29516">MAPQPRGGAPFRRKRKPRRKVVVHDLPPHMPASVFWSAVSAWVRLPPSMPSTSDAQPVRAASESTATVVYAEYVPGKRSDRPTEHDTPSTAFLQFRHTDQLLAFAKAFQGHRFRDAQGHEYVALLDYALVQHAPTARPARPDALAGTIEQTPEFQAFAASLAAPAPAPASTAPTAASASAESNQPESTPLVDFLRTQEEQARTRRAKKPPKRAPDKKRPEAPEPRKPGLVAVPLAPGMLPATSAPPPKGRPRSGHARSSASRRAPPPRRGAPAP</sequence>
<evidence type="ECO:0000256" key="4">
    <source>
        <dbReference type="ARBA" id="ARBA00023242"/>
    </source>
</evidence>
<evidence type="ECO:0000259" key="6">
    <source>
        <dbReference type="Pfam" id="PF03467"/>
    </source>
</evidence>
<dbReference type="Gene3D" id="3.30.70.330">
    <property type="match status" value="1"/>
</dbReference>
<dbReference type="CDD" id="cd12455">
    <property type="entry name" value="RRM_like_Smg4_UPF3"/>
    <property type="match status" value="1"/>
</dbReference>
<dbReference type="PANTHER" id="PTHR13112">
    <property type="entry name" value="UPF3 REGULATOR OF NONSENSE TRANSCRIPTS-LIKE PROTEIN"/>
    <property type="match status" value="1"/>
</dbReference>
<keyword evidence="4" id="KW-0539">Nucleus</keyword>
<dbReference type="GO" id="GO:0000184">
    <property type="term" value="P:nuclear-transcribed mRNA catabolic process, nonsense-mediated decay"/>
    <property type="evidence" value="ECO:0007669"/>
    <property type="project" value="UniProtKB-KW"/>
</dbReference>
<name>A0AAF0EQT1_9BASI</name>
<dbReference type="PANTHER" id="PTHR13112:SF0">
    <property type="entry name" value="FI21285P1"/>
    <property type="match status" value="1"/>
</dbReference>
<accession>A0AAF0EQT1</accession>
<dbReference type="GO" id="GO:0003729">
    <property type="term" value="F:mRNA binding"/>
    <property type="evidence" value="ECO:0007669"/>
    <property type="project" value="TreeGrafter"/>
</dbReference>
<feature type="region of interest" description="Disordered" evidence="5">
    <location>
        <begin position="161"/>
        <end position="274"/>
    </location>
</feature>
<dbReference type="SUPFAM" id="SSF54928">
    <property type="entry name" value="RNA-binding domain, RBD"/>
    <property type="match status" value="1"/>
</dbReference>
<dbReference type="Pfam" id="PF03467">
    <property type="entry name" value="Smg4_UPF3"/>
    <property type="match status" value="1"/>
</dbReference>
<reference evidence="7" key="1">
    <citation type="submission" date="2023-03" db="EMBL/GenBank/DDBJ databases">
        <title>Mating type loci evolution in Malassezia.</title>
        <authorList>
            <person name="Coelho M.A."/>
        </authorList>
    </citation>
    <scope>NUCLEOTIDE SEQUENCE</scope>
    <source>
        <strain evidence="7">CBS 9557</strain>
    </source>
</reference>
<feature type="compositionally biased region" description="Basic residues" evidence="5">
    <location>
        <begin position="11"/>
        <end position="21"/>
    </location>
</feature>
<dbReference type="InterPro" id="IPR039722">
    <property type="entry name" value="Upf3"/>
</dbReference>
<dbReference type="Proteomes" id="UP001213623">
    <property type="component" value="Chromosome 8"/>
</dbReference>
<dbReference type="GO" id="GO:0045727">
    <property type="term" value="P:positive regulation of translation"/>
    <property type="evidence" value="ECO:0007669"/>
    <property type="project" value="TreeGrafter"/>
</dbReference>
<comment type="similarity">
    <text evidence="2">Belongs to the RENT3 family.</text>
</comment>
<keyword evidence="8" id="KW-1185">Reference proteome</keyword>
<dbReference type="GO" id="GO:0005730">
    <property type="term" value="C:nucleolus"/>
    <property type="evidence" value="ECO:0007669"/>
    <property type="project" value="TreeGrafter"/>
</dbReference>
<dbReference type="EMBL" id="CP119899">
    <property type="protein sequence ID" value="WFD28940.1"/>
    <property type="molecule type" value="Genomic_DNA"/>
</dbReference>
<evidence type="ECO:0000313" key="7">
    <source>
        <dbReference type="EMBL" id="WFD28940.1"/>
    </source>
</evidence>
<dbReference type="GO" id="GO:0005737">
    <property type="term" value="C:cytoplasm"/>
    <property type="evidence" value="ECO:0007669"/>
    <property type="project" value="TreeGrafter"/>
</dbReference>
<keyword evidence="3" id="KW-0866">Nonsense-mediated mRNA decay</keyword>
<evidence type="ECO:0000256" key="2">
    <source>
        <dbReference type="ARBA" id="ARBA00005991"/>
    </source>
</evidence>
<dbReference type="AlphaFoldDB" id="A0AAF0EQT1"/>
<organism evidence="7 8">
    <name type="scientific">Malassezia nana</name>
    <dbReference type="NCBI Taxonomy" id="180528"/>
    <lineage>
        <taxon>Eukaryota</taxon>
        <taxon>Fungi</taxon>
        <taxon>Dikarya</taxon>
        <taxon>Basidiomycota</taxon>
        <taxon>Ustilaginomycotina</taxon>
        <taxon>Malasseziomycetes</taxon>
        <taxon>Malasseziales</taxon>
        <taxon>Malasseziaceae</taxon>
        <taxon>Malassezia</taxon>
    </lineage>
</organism>
<evidence type="ECO:0000256" key="5">
    <source>
        <dbReference type="SAM" id="MobiDB-lite"/>
    </source>
</evidence>
<comment type="subcellular location">
    <subcellularLocation>
        <location evidence="1">Nucleus</location>
    </subcellularLocation>
</comment>
<feature type="domain" description="UPF3" evidence="6">
    <location>
        <begin position="18"/>
        <end position="198"/>
    </location>
</feature>
<dbReference type="InterPro" id="IPR005120">
    <property type="entry name" value="UPF3_dom"/>
</dbReference>
<feature type="compositionally biased region" description="Basic and acidic residues" evidence="5">
    <location>
        <begin position="212"/>
        <end position="226"/>
    </location>
</feature>
<gene>
    <name evidence="7" type="ORF">MNAN1_003956</name>
</gene>
<evidence type="ECO:0000256" key="1">
    <source>
        <dbReference type="ARBA" id="ARBA00004123"/>
    </source>
</evidence>
<feature type="region of interest" description="Disordered" evidence="5">
    <location>
        <begin position="1"/>
        <end position="21"/>
    </location>
</feature>
<protein>
    <recommendedName>
        <fullName evidence="6">UPF3 domain-containing protein</fullName>
    </recommendedName>
</protein>
<proteinExistence type="inferred from homology"/>
<dbReference type="InterPro" id="IPR035979">
    <property type="entry name" value="RBD_domain_sf"/>
</dbReference>
<evidence type="ECO:0000256" key="3">
    <source>
        <dbReference type="ARBA" id="ARBA00023161"/>
    </source>
</evidence>
<evidence type="ECO:0000313" key="8">
    <source>
        <dbReference type="Proteomes" id="UP001213623"/>
    </source>
</evidence>